<dbReference type="STRING" id="1515746.HR45_09835"/>
<protein>
    <submittedName>
        <fullName evidence="2">3-oxoacyl-ACP synthase</fullName>
    </submittedName>
</protein>
<comment type="caution">
    <text evidence="2">The sequence shown here is derived from an EMBL/GenBank/DDBJ whole genome shotgun (WGS) entry which is preliminary data.</text>
</comment>
<dbReference type="OrthoDB" id="9798676at2"/>
<evidence type="ECO:0000313" key="3">
    <source>
        <dbReference type="Proteomes" id="UP000029264"/>
    </source>
</evidence>
<dbReference type="Proteomes" id="UP000029264">
    <property type="component" value="Unassembled WGS sequence"/>
</dbReference>
<dbReference type="AlphaFoldDB" id="A0A094JEP3"/>
<dbReference type="eggNOG" id="COG0304">
    <property type="taxonomic scope" value="Bacteria"/>
</dbReference>
<feature type="domain" description="Beta-ketoacyl synthase-like N-terminal" evidence="1">
    <location>
        <begin position="23"/>
        <end position="238"/>
    </location>
</feature>
<dbReference type="EMBL" id="JPEO01000005">
    <property type="protein sequence ID" value="KFZ37707.1"/>
    <property type="molecule type" value="Genomic_DNA"/>
</dbReference>
<accession>A0A094JEP3</accession>
<sequence length="246" mass="26591">MLLQFNILSWSAWSPAYQQNASWRDWQKATAAQSLDNSAPSLSQVPSMQRRRFSRLSKMMLHVAFAADAPPQCHSIFASRHGELNRTIGLLEDIIAKQPLSPTAFSQSVHNTASGLFGIVSGNQQASTSIAAGSETLAQAMVEAYAQLASGDKPVLLVYGDDPVPPIYDAYTDELEYPLALAMLLTNKEAEANAVAQLSIDTHGASQPPHSALCYGELLQALATQQPIAGQIGRQQWQLSFGAVHE</sequence>
<gene>
    <name evidence="2" type="ORF">HR45_09835</name>
</gene>
<dbReference type="SUPFAM" id="SSF53901">
    <property type="entry name" value="Thiolase-like"/>
    <property type="match status" value="1"/>
</dbReference>
<dbReference type="Pfam" id="PF13723">
    <property type="entry name" value="Ketoacyl-synt_2"/>
    <property type="match status" value="1"/>
</dbReference>
<evidence type="ECO:0000313" key="2">
    <source>
        <dbReference type="EMBL" id="KFZ37707.1"/>
    </source>
</evidence>
<reference evidence="2 3" key="1">
    <citation type="submission" date="2014-06" db="EMBL/GenBank/DDBJ databases">
        <title>Shewanella sp. YQH10.</title>
        <authorList>
            <person name="Liu Y."/>
            <person name="Zeng R."/>
        </authorList>
    </citation>
    <scope>NUCLEOTIDE SEQUENCE [LARGE SCALE GENOMIC DNA]</scope>
    <source>
        <strain evidence="2 3">YQH10</strain>
    </source>
</reference>
<name>A0A094JEP3_9GAMM</name>
<organism evidence="2 3">
    <name type="scientific">Shewanella mangrovi</name>
    <dbReference type="NCBI Taxonomy" id="1515746"/>
    <lineage>
        <taxon>Bacteria</taxon>
        <taxon>Pseudomonadati</taxon>
        <taxon>Pseudomonadota</taxon>
        <taxon>Gammaproteobacteria</taxon>
        <taxon>Alteromonadales</taxon>
        <taxon>Shewanellaceae</taxon>
        <taxon>Shewanella</taxon>
    </lineage>
</organism>
<dbReference type="InterPro" id="IPR014030">
    <property type="entry name" value="Ketoacyl_synth_N"/>
</dbReference>
<dbReference type="InterPro" id="IPR016039">
    <property type="entry name" value="Thiolase-like"/>
</dbReference>
<proteinExistence type="predicted"/>
<evidence type="ECO:0000259" key="1">
    <source>
        <dbReference type="Pfam" id="PF13723"/>
    </source>
</evidence>
<dbReference type="RefSeq" id="WP_037442314.1">
    <property type="nucleotide sequence ID" value="NZ_JPEO01000005.1"/>
</dbReference>
<keyword evidence="3" id="KW-1185">Reference proteome</keyword>
<dbReference type="GO" id="GO:0016746">
    <property type="term" value="F:acyltransferase activity"/>
    <property type="evidence" value="ECO:0007669"/>
    <property type="project" value="InterPro"/>
</dbReference>